<dbReference type="Pfam" id="PF00069">
    <property type="entry name" value="Pkinase"/>
    <property type="match status" value="1"/>
</dbReference>
<dbReference type="InterPro" id="IPR000719">
    <property type="entry name" value="Prot_kinase_dom"/>
</dbReference>
<comment type="caution">
    <text evidence="7">The sequence shown here is derived from an EMBL/GenBank/DDBJ whole genome shotgun (WGS) entry which is preliminary data.</text>
</comment>
<evidence type="ECO:0000259" key="6">
    <source>
        <dbReference type="PROSITE" id="PS51833"/>
    </source>
</evidence>
<dbReference type="SUPFAM" id="SSF56112">
    <property type="entry name" value="Protein kinase-like (PK-like)"/>
    <property type="match status" value="1"/>
</dbReference>
<accession>A0ABU3KHN2</accession>
<evidence type="ECO:0000313" key="8">
    <source>
        <dbReference type="Proteomes" id="UP001321700"/>
    </source>
</evidence>
<dbReference type="CDD" id="cd14014">
    <property type="entry name" value="STKc_PknB_like"/>
    <property type="match status" value="1"/>
</dbReference>
<dbReference type="PROSITE" id="PS00108">
    <property type="entry name" value="PROTEIN_KINASE_ST"/>
    <property type="match status" value="1"/>
</dbReference>
<dbReference type="SUPFAM" id="SSF55781">
    <property type="entry name" value="GAF domain-like"/>
    <property type="match status" value="1"/>
</dbReference>
<organism evidence="7 8">
    <name type="scientific">Rhodoferax potami</name>
    <dbReference type="NCBI Taxonomy" id="3068338"/>
    <lineage>
        <taxon>Bacteria</taxon>
        <taxon>Pseudomonadati</taxon>
        <taxon>Pseudomonadota</taxon>
        <taxon>Betaproteobacteria</taxon>
        <taxon>Burkholderiales</taxon>
        <taxon>Comamonadaceae</taxon>
        <taxon>Rhodoferax</taxon>
    </lineage>
</organism>
<proteinExistence type="predicted"/>
<dbReference type="Gene3D" id="3.30.450.40">
    <property type="match status" value="1"/>
</dbReference>
<dbReference type="PANTHER" id="PTHR43289:SF34">
    <property type="entry name" value="SERINE_THREONINE-PROTEIN KINASE YBDM-RELATED"/>
    <property type="match status" value="1"/>
</dbReference>
<evidence type="ECO:0000313" key="7">
    <source>
        <dbReference type="EMBL" id="MDT7517275.1"/>
    </source>
</evidence>
<keyword evidence="1" id="KW-0808">Transferase</keyword>
<dbReference type="SUPFAM" id="SSF109604">
    <property type="entry name" value="HD-domain/PDEase-like"/>
    <property type="match status" value="1"/>
</dbReference>
<dbReference type="Pfam" id="PF01590">
    <property type="entry name" value="GAF"/>
    <property type="match status" value="1"/>
</dbReference>
<dbReference type="InterPro" id="IPR013976">
    <property type="entry name" value="HDOD"/>
</dbReference>
<dbReference type="Gene3D" id="1.10.3210.10">
    <property type="entry name" value="Hypothetical protein af1432"/>
    <property type="match status" value="1"/>
</dbReference>
<dbReference type="Pfam" id="PF08668">
    <property type="entry name" value="HDOD"/>
    <property type="match status" value="1"/>
</dbReference>
<dbReference type="PROSITE" id="PS51833">
    <property type="entry name" value="HDOD"/>
    <property type="match status" value="1"/>
</dbReference>
<dbReference type="Proteomes" id="UP001321700">
    <property type="component" value="Unassembled WGS sequence"/>
</dbReference>
<dbReference type="RefSeq" id="WP_313873113.1">
    <property type="nucleotide sequence ID" value="NZ_JAVBIK010000001.1"/>
</dbReference>
<gene>
    <name evidence="7" type="ORF">RAE19_00705</name>
</gene>
<dbReference type="EMBL" id="JAVBIK010000001">
    <property type="protein sequence ID" value="MDT7517275.1"/>
    <property type="molecule type" value="Genomic_DNA"/>
</dbReference>
<dbReference type="InterPro" id="IPR003018">
    <property type="entry name" value="GAF"/>
</dbReference>
<dbReference type="InterPro" id="IPR008271">
    <property type="entry name" value="Ser/Thr_kinase_AS"/>
</dbReference>
<feature type="domain" description="Protein kinase" evidence="5">
    <location>
        <begin position="10"/>
        <end position="268"/>
    </location>
</feature>
<evidence type="ECO:0000256" key="4">
    <source>
        <dbReference type="ARBA" id="ARBA00022840"/>
    </source>
</evidence>
<dbReference type="Gene3D" id="3.30.200.20">
    <property type="entry name" value="Phosphorylase Kinase, domain 1"/>
    <property type="match status" value="1"/>
</dbReference>
<evidence type="ECO:0000259" key="5">
    <source>
        <dbReference type="PROSITE" id="PS50011"/>
    </source>
</evidence>
<keyword evidence="8" id="KW-1185">Reference proteome</keyword>
<keyword evidence="2" id="KW-0547">Nucleotide-binding</keyword>
<sequence length="803" mass="86674">MKANDYVGRFQLVKILGEGGQSTVWLAFDPRLERDVALKLLRPAGTADGQAVSRWLEEARSVGRVTHPQIVPVYEADIHETRPYLVFKYVAGLPLDQHLQRHGAMPASQAVAVMADVLSAVAAAHAAGVIHRDLKPSNIVLDTEGRALIMDFGIAARMRDAGSPAPEEDLMGTIGYLSPELASGAAPSPAMDIFSAGLVLAEMLTGRRLLAESDVYSAIYRVTHEQLVLPASVPAGVDDRLRAIVQRALALDAQQRFASASLFRSELVEWTDSLKAPAAEQATGADATLEFLLRRMRHKSDFPALSDSISRIQSMALSEKESVSSVTNEILKDVALTNKLLRLVNSAHFARSGSISTVSRAVHLVGFNGIRNMALSLVLLEHMQDKAHAALLKEEFLRSLMAGAIGGELSPIARGSEEAFIGSMFQNLGRLLAQFYFPEEVANIRTLTCGSREMQTETPAAVSVLGLSYEDLGIGIAKSWGLPAGIQRCMRKPAGTPPAMLPVDPAERVRWIAMASNEIADVLLEAEANDVAPRVATVLKRYAPVLGGSLPQLQEATAKARNKLVDLVHAMDIHVVPGSVAAKLLQLPADALGTAPDAPATTEDSLGGLALQATPTVRISMPPVQAPVMPRAEVVSLLSAGIQDITDAMVEDSKLTDILRMILETMFRALGFDRVIFCMRDARTEMMTARFGLGHGVEAHIKGFKTHLRATSPDLFGVVCAKGADTMISDATELRIAQRLPLWYRQGLNAPAFLLLPLQIKGAPFGLIYADKLQYGALELDEKELALLRTLRNQAVMAFKQSS</sequence>
<dbReference type="InterPro" id="IPR011009">
    <property type="entry name" value="Kinase-like_dom_sf"/>
</dbReference>
<name>A0ABU3KHN2_9BURK</name>
<evidence type="ECO:0000256" key="1">
    <source>
        <dbReference type="ARBA" id="ARBA00022679"/>
    </source>
</evidence>
<dbReference type="InterPro" id="IPR029016">
    <property type="entry name" value="GAF-like_dom_sf"/>
</dbReference>
<evidence type="ECO:0000256" key="2">
    <source>
        <dbReference type="ARBA" id="ARBA00022741"/>
    </source>
</evidence>
<keyword evidence="4" id="KW-0067">ATP-binding</keyword>
<feature type="domain" description="HDOD" evidence="6">
    <location>
        <begin position="302"/>
        <end position="496"/>
    </location>
</feature>
<evidence type="ECO:0000256" key="3">
    <source>
        <dbReference type="ARBA" id="ARBA00022777"/>
    </source>
</evidence>
<reference evidence="7 8" key="1">
    <citation type="submission" date="2023-08" db="EMBL/GenBank/DDBJ databases">
        <title>Rhodoferax potami sp. nov. and Rhodoferax mekongensis sp. nov., isolated from the Mekong River in Thailand.</title>
        <authorList>
            <person name="Kitikhun S."/>
            <person name="Charoenyingcharoen P."/>
            <person name="Siriarchawattana P."/>
            <person name="Likhitrattanapisal S."/>
            <person name="Nilsakha T."/>
            <person name="Chanpet A."/>
            <person name="Rattanawaree P."/>
            <person name="Ingsriswang S."/>
        </authorList>
    </citation>
    <scope>NUCLEOTIDE SEQUENCE [LARGE SCALE GENOMIC DNA]</scope>
    <source>
        <strain evidence="7 8">TBRC 17660</strain>
    </source>
</reference>
<keyword evidence="3" id="KW-0418">Kinase</keyword>
<dbReference type="PROSITE" id="PS50011">
    <property type="entry name" value="PROTEIN_KINASE_DOM"/>
    <property type="match status" value="1"/>
</dbReference>
<dbReference type="Gene3D" id="1.10.510.10">
    <property type="entry name" value="Transferase(Phosphotransferase) domain 1"/>
    <property type="match status" value="1"/>
</dbReference>
<dbReference type="SMART" id="SM00220">
    <property type="entry name" value="S_TKc"/>
    <property type="match status" value="1"/>
</dbReference>
<protein>
    <submittedName>
        <fullName evidence="7">HDOD domain-containing protein</fullName>
    </submittedName>
</protein>
<dbReference type="PANTHER" id="PTHR43289">
    <property type="entry name" value="MITOGEN-ACTIVATED PROTEIN KINASE KINASE KINASE 20-RELATED"/>
    <property type="match status" value="1"/>
</dbReference>